<name>A0A848KSZ7_9ACTN</name>
<accession>A0A848KSZ7</accession>
<reference evidence="1 2" key="1">
    <citation type="submission" date="2020-04" db="EMBL/GenBank/DDBJ databases">
        <title>Gordonia sp. nov. TBRC 11910.</title>
        <authorList>
            <person name="Suriyachadkun C."/>
        </authorList>
    </citation>
    <scope>NUCLEOTIDE SEQUENCE [LARGE SCALE GENOMIC DNA]</scope>
    <source>
        <strain evidence="1 2">TBRC 11910</strain>
    </source>
</reference>
<dbReference type="Proteomes" id="UP000550729">
    <property type="component" value="Unassembled WGS sequence"/>
</dbReference>
<evidence type="ECO:0000313" key="2">
    <source>
        <dbReference type="Proteomes" id="UP000550729"/>
    </source>
</evidence>
<keyword evidence="2" id="KW-1185">Reference proteome</keyword>
<dbReference type="RefSeq" id="WP_170194067.1">
    <property type="nucleotide sequence ID" value="NZ_JABBNB010000008.1"/>
</dbReference>
<gene>
    <name evidence="1" type="ORF">HH308_10135</name>
</gene>
<dbReference type="AlphaFoldDB" id="A0A848KSZ7"/>
<sequence>MYLDEFVAVGSLDADGAERLCWECAKYSSRIFLVVNGRRVMAQNLPLCWDALRITRGTTVAVEVTGTRQTSDVEQQQAIAGFVDAFTAILAEWAEKNPAPQPRNRTWLSGLRRFRRAHGRRGAE</sequence>
<protein>
    <submittedName>
        <fullName evidence="1">Uncharacterized protein</fullName>
    </submittedName>
</protein>
<comment type="caution">
    <text evidence="1">The sequence shown here is derived from an EMBL/GenBank/DDBJ whole genome shotgun (WGS) entry which is preliminary data.</text>
</comment>
<proteinExistence type="predicted"/>
<dbReference type="EMBL" id="JABBNB010000008">
    <property type="protein sequence ID" value="NMO01570.1"/>
    <property type="molecule type" value="Genomic_DNA"/>
</dbReference>
<evidence type="ECO:0000313" key="1">
    <source>
        <dbReference type="EMBL" id="NMO01570.1"/>
    </source>
</evidence>
<organism evidence="1 2">
    <name type="scientific">Gordonia asplenii</name>
    <dbReference type="NCBI Taxonomy" id="2725283"/>
    <lineage>
        <taxon>Bacteria</taxon>
        <taxon>Bacillati</taxon>
        <taxon>Actinomycetota</taxon>
        <taxon>Actinomycetes</taxon>
        <taxon>Mycobacteriales</taxon>
        <taxon>Gordoniaceae</taxon>
        <taxon>Gordonia</taxon>
    </lineage>
</organism>